<dbReference type="RefSeq" id="XP_049264313.1">
    <property type="nucleotide sequence ID" value="XM_049406152.1"/>
</dbReference>
<proteinExistence type="predicted"/>
<feature type="binding site" evidence="1">
    <location>
        <position position="134"/>
    </location>
    <ligand>
        <name>Mg(2+)</name>
        <dbReference type="ChEBI" id="CHEBI:18420"/>
    </ligand>
</feature>
<comment type="cofactor">
    <cofactor evidence="1">
        <name>Mg(2+)</name>
        <dbReference type="ChEBI" id="CHEBI:18420"/>
    </cofactor>
</comment>
<reference evidence="2 3" key="1">
    <citation type="journal article" date="2021" name="DNA Res.">
        <title>Genome analysis of Candida subhashii reveals its hybrid nature and dual mitochondrial genome conformations.</title>
        <authorList>
            <person name="Mixao V."/>
            <person name="Hegedusova E."/>
            <person name="Saus E."/>
            <person name="Pryszcz L.P."/>
            <person name="Cillingova A."/>
            <person name="Nosek J."/>
            <person name="Gabaldon T."/>
        </authorList>
    </citation>
    <scope>NUCLEOTIDE SEQUENCE [LARGE SCALE GENOMIC DNA]</scope>
    <source>
        <strain evidence="2 3">CBS 10753</strain>
    </source>
</reference>
<gene>
    <name evidence="2" type="ORF">J8A68_002405</name>
</gene>
<organism evidence="2 3">
    <name type="scientific">[Candida] subhashii</name>
    <dbReference type="NCBI Taxonomy" id="561895"/>
    <lineage>
        <taxon>Eukaryota</taxon>
        <taxon>Fungi</taxon>
        <taxon>Dikarya</taxon>
        <taxon>Ascomycota</taxon>
        <taxon>Saccharomycotina</taxon>
        <taxon>Pichiomycetes</taxon>
        <taxon>Debaryomycetaceae</taxon>
        <taxon>Spathaspora</taxon>
    </lineage>
</organism>
<protein>
    <recommendedName>
        <fullName evidence="4">4-hydroxy-4-methyl-2-oxoglutarate aldolase</fullName>
    </recommendedName>
</protein>
<dbReference type="GO" id="GO:0047443">
    <property type="term" value="F:4-hydroxy-4-methyl-2-oxoglutarate aldolase activity"/>
    <property type="evidence" value="ECO:0007669"/>
    <property type="project" value="TreeGrafter"/>
</dbReference>
<evidence type="ECO:0000313" key="2">
    <source>
        <dbReference type="EMBL" id="KAG7664081.1"/>
    </source>
</evidence>
<dbReference type="Proteomes" id="UP000694255">
    <property type="component" value="Unassembled WGS sequence"/>
</dbReference>
<feature type="binding site" evidence="1">
    <location>
        <begin position="111"/>
        <end position="114"/>
    </location>
    <ligand>
        <name>substrate</name>
    </ligand>
</feature>
<dbReference type="GO" id="GO:0008948">
    <property type="term" value="F:oxaloacetate decarboxylase activity"/>
    <property type="evidence" value="ECO:0007669"/>
    <property type="project" value="TreeGrafter"/>
</dbReference>
<dbReference type="AlphaFoldDB" id="A0A8J5UP74"/>
<evidence type="ECO:0000256" key="1">
    <source>
        <dbReference type="PIRSR" id="PIRSR605493-1"/>
    </source>
</evidence>
<name>A0A8J5UP74_9ASCO</name>
<dbReference type="Pfam" id="PF03737">
    <property type="entry name" value="RraA-like"/>
    <property type="match status" value="1"/>
</dbReference>
<sequence length="244" mass="26510">MASSKSITSSETIAFLSKFTPCDVSDSLNKRGIKDGGFIPNLINQSPVIGKTSAVGKAYTVLYAPLSDPRPAVTQAYIDQVPEDAIVVIGLPLSLQTTWAPYCRINNALYGGLMSTRAQYRKANGSVILGRIRDLDEHNDLGYPVWSYGVGTSAPGPFVKVVGINVPLEVKTIGIEADEQILTINPGDYIIADKNGVVRLPDDEKLADILDYIPKRVDADTRVSEDIKKGKPAAESQKFWRSKI</sequence>
<dbReference type="PANTHER" id="PTHR33254:SF28">
    <property type="entry name" value="4-HYDROXY-4-METHYL-2-OXOGLUTARATE ALDOLASE"/>
    <property type="match status" value="1"/>
</dbReference>
<dbReference type="PANTHER" id="PTHR33254">
    <property type="entry name" value="4-HYDROXY-4-METHYL-2-OXOGLUTARATE ALDOLASE 3-RELATED"/>
    <property type="match status" value="1"/>
</dbReference>
<keyword evidence="3" id="KW-1185">Reference proteome</keyword>
<keyword evidence="1" id="KW-0479">Metal-binding</keyword>
<feature type="binding site" evidence="1">
    <location>
        <position position="133"/>
    </location>
    <ligand>
        <name>substrate</name>
    </ligand>
</feature>
<comment type="caution">
    <text evidence="2">The sequence shown here is derived from an EMBL/GenBank/DDBJ whole genome shotgun (WGS) entry which is preliminary data.</text>
</comment>
<accession>A0A8J5UP74</accession>
<evidence type="ECO:0000313" key="3">
    <source>
        <dbReference type="Proteomes" id="UP000694255"/>
    </source>
</evidence>
<dbReference type="OrthoDB" id="1476984at2759"/>
<dbReference type="CDD" id="cd16841">
    <property type="entry name" value="RraA_family"/>
    <property type="match status" value="1"/>
</dbReference>
<dbReference type="GeneID" id="73469206"/>
<dbReference type="GO" id="GO:0046872">
    <property type="term" value="F:metal ion binding"/>
    <property type="evidence" value="ECO:0007669"/>
    <property type="project" value="UniProtKB-KW"/>
</dbReference>
<evidence type="ECO:0008006" key="4">
    <source>
        <dbReference type="Google" id="ProtNLM"/>
    </source>
</evidence>
<dbReference type="EMBL" id="JAGSYN010000108">
    <property type="protein sequence ID" value="KAG7664081.1"/>
    <property type="molecule type" value="Genomic_DNA"/>
</dbReference>
<dbReference type="InterPro" id="IPR005493">
    <property type="entry name" value="RraA/RraA-like"/>
</dbReference>
<keyword evidence="1" id="KW-0460">Magnesium</keyword>